<evidence type="ECO:0000256" key="7">
    <source>
        <dbReference type="ARBA" id="ARBA00023159"/>
    </source>
</evidence>
<keyword evidence="5" id="KW-0678">Repressor</keyword>
<evidence type="ECO:0000256" key="1">
    <source>
        <dbReference type="ARBA" id="ARBA00004123"/>
    </source>
</evidence>
<proteinExistence type="inferred from homology"/>
<dbReference type="EMBL" id="KZ996003">
    <property type="protein sequence ID" value="RKO89590.1"/>
    <property type="molecule type" value="Genomic_DNA"/>
</dbReference>
<feature type="region of interest" description="Disordered" evidence="12">
    <location>
        <begin position="791"/>
        <end position="821"/>
    </location>
</feature>
<dbReference type="Proteomes" id="UP000269721">
    <property type="component" value="Unassembled WGS sequence"/>
</dbReference>
<evidence type="ECO:0000256" key="12">
    <source>
        <dbReference type="SAM" id="MobiDB-lite"/>
    </source>
</evidence>
<evidence type="ECO:0000313" key="14">
    <source>
        <dbReference type="EMBL" id="RKO89590.1"/>
    </source>
</evidence>
<keyword evidence="9" id="KW-0539">Nucleus</keyword>
<protein>
    <recommendedName>
        <fullName evidence="4">Mediator of RNA polymerase II transcription subunit 12</fullName>
    </recommendedName>
    <alternativeName>
        <fullName evidence="11">Mediator complex subunit 12</fullName>
    </alternativeName>
</protein>
<sequence>MRGPAFHREAKRCRDMLASEDHQLLECTVRETLIDLYRAEMSDQAYPGHPVDGRGTALTEEDVRHALMIRELCGLAGQPSLESRIFHPSSSASNVSAALLEKRVAARTRPASAAACSPLLNLTLNPRLSSPVSSPGPTARADSPCIRGKCQIVRCFVRAHQRAGREGDAGRRESFKWGLRLLIRQPWPPSSWMLTRSSHVCAGPRQIHQLPPPPPTSAPPSRHASAPSTPHSSPHIPPLSLRGLPGAGPAATGGLGSGGGLPGGGGGSTVGESGGMQSLWKYVPKLPPGKKLLHKSSELGQFLRVSPRILLLSRYADFYPQKPDQEEDRLTEANVKSGFVDKPLLQNEGLSAYDLIYEKILDPKTLGRLSDLAGEILSERGSEQNLPALSVFKVPQRQVVQDRDMWISDLAGTESLRVLADSVPHGIKGDRLLDALFQKRVPFTRALWFIKVVGLGEMHAIRSLRPTEAHPSEPPEWTNTITQYLRRQLADLDTAPPSRHQHHRHRSAEPKQPWTLPSERDAFVLAVAIIRGSGDTSFAAHTYPPHGHSIQLSKLLYAEGLLDQRHFLKWSLDQLTNANFEQTTVVLPIVSAFMEEYSRSRALMRYLIDACLLKIKRGQNTFRLTLTTAKLKQYRSASDSAEYQYMNLVYLVQYAIVSASDVAVAPKLWTASADIVREVMATPPPASMPQEVRSIVERALETLGTSVRVRNQTLLNELETPESGRGEWIEILDTLTPETGLDPLLPHLAARRDVPALIDCLCDWATTPHRKGLHRVYVTGRALALLVRPDPKGNSKEELSGSLNDPVGKGKASVREPKADAAGNSIGGVHLARMQEILIGILERGREGEGESANGEYHRRLCCLFGELVHLNIFSVAQFMHRLISRGELEKGRRDEPRAQHYLKLIEALPIDDAQQHLVNHRRVILHGIAENSQPPPAVETVHAAISAHVPHVFAASPISSAIAPRRDSPEDYPLARLDIPFLTLLETSLPRFWQVRVTDWVRTCVQSFVVDQNVDNWRTMVAPGSSLLNARQYTSLVRILEALQDLRVLLDMSLWLILKTTERSLYYAILDVLRRHRFAFFGMGAERDIFEALMTKSYLSKWFGTKHKELREKTTNIHRGLLAYLSGLAEVPAAGATEEDRALLDKDSKAPPAKVRFVLMLSPASKKIPDDFTDIRTLKSERDSIAQAVSNLAYEYLHSKEAMKRLVVVLFEA</sequence>
<dbReference type="GO" id="GO:0003712">
    <property type="term" value="F:transcription coregulator activity"/>
    <property type="evidence" value="ECO:0007669"/>
    <property type="project" value="InterPro"/>
</dbReference>
<evidence type="ECO:0000313" key="15">
    <source>
        <dbReference type="Proteomes" id="UP000269721"/>
    </source>
</evidence>
<gene>
    <name evidence="14" type="ORF">BDK51DRAFT_46789</name>
</gene>
<feature type="compositionally biased region" description="Low complexity" evidence="12">
    <location>
        <begin position="219"/>
        <end position="250"/>
    </location>
</feature>
<keyword evidence="15" id="KW-1185">Reference proteome</keyword>
<reference evidence="15" key="1">
    <citation type="journal article" date="2018" name="Nat. Microbiol.">
        <title>Leveraging single-cell genomics to expand the fungal tree of life.</title>
        <authorList>
            <person name="Ahrendt S.R."/>
            <person name="Quandt C.A."/>
            <person name="Ciobanu D."/>
            <person name="Clum A."/>
            <person name="Salamov A."/>
            <person name="Andreopoulos B."/>
            <person name="Cheng J.F."/>
            <person name="Woyke T."/>
            <person name="Pelin A."/>
            <person name="Henrissat B."/>
            <person name="Reynolds N.K."/>
            <person name="Benny G.L."/>
            <person name="Smith M.E."/>
            <person name="James T.Y."/>
            <person name="Grigoriev I.V."/>
        </authorList>
    </citation>
    <scope>NUCLEOTIDE SEQUENCE [LARGE SCALE GENOMIC DNA]</scope>
</reference>
<dbReference type="Pfam" id="PF12145">
    <property type="entry name" value="Med12-LCEWAV"/>
    <property type="match status" value="1"/>
</dbReference>
<dbReference type="InterPro" id="IPR019035">
    <property type="entry name" value="Mediator_Med12"/>
</dbReference>
<comment type="subcellular location">
    <subcellularLocation>
        <location evidence="1">Nucleus</location>
    </subcellularLocation>
</comment>
<dbReference type="GO" id="GO:0016592">
    <property type="term" value="C:mediator complex"/>
    <property type="evidence" value="ECO:0007669"/>
    <property type="project" value="InterPro"/>
</dbReference>
<comment type="function">
    <text evidence="10">Component of the SRB8-11 complex. The SRB8-11 complex is a regulatory module of the Mediator complex which is itself involved in regulation of basal and activated RNA polymerase II-dependent transcription. The SRB8-11 complex may be involved in the transcriptional repression of a subset of genes regulated by Mediator. It may inhibit the association of the Mediator complex with RNA polymerase II to form the holoenzyme complex.</text>
</comment>
<name>A0A4P9WF08_9FUNG</name>
<feature type="domain" description="Mediator complex subunit Med12" evidence="13">
    <location>
        <begin position="391"/>
        <end position="451"/>
    </location>
</feature>
<dbReference type="OrthoDB" id="2162844at2759"/>
<evidence type="ECO:0000259" key="13">
    <source>
        <dbReference type="SMART" id="SM01281"/>
    </source>
</evidence>
<dbReference type="InterPro" id="IPR057344">
    <property type="entry name" value="ARM_SRB8"/>
</dbReference>
<evidence type="ECO:0000256" key="10">
    <source>
        <dbReference type="ARBA" id="ARBA00025661"/>
    </source>
</evidence>
<organism evidence="14 15">
    <name type="scientific">Blyttiomyces helicus</name>
    <dbReference type="NCBI Taxonomy" id="388810"/>
    <lineage>
        <taxon>Eukaryota</taxon>
        <taxon>Fungi</taxon>
        <taxon>Fungi incertae sedis</taxon>
        <taxon>Chytridiomycota</taxon>
        <taxon>Chytridiomycota incertae sedis</taxon>
        <taxon>Chytridiomycetes</taxon>
        <taxon>Chytridiomycetes incertae sedis</taxon>
        <taxon>Blyttiomyces</taxon>
    </lineage>
</organism>
<feature type="compositionally biased region" description="Gly residues" evidence="12">
    <location>
        <begin position="251"/>
        <end position="272"/>
    </location>
</feature>
<dbReference type="AlphaFoldDB" id="A0A4P9WF08"/>
<evidence type="ECO:0000256" key="8">
    <source>
        <dbReference type="ARBA" id="ARBA00023163"/>
    </source>
</evidence>
<dbReference type="PANTHER" id="PTHR46567:SF1">
    <property type="entry name" value="MEDIATOR OF RNA POLYMERASE II TRANSCRIPTION SUBUNIT 12"/>
    <property type="match status" value="1"/>
</dbReference>
<comment type="similarity">
    <text evidence="2">Belongs to the Mediator complex subunit 12 family.</text>
</comment>
<keyword evidence="7" id="KW-0010">Activator</keyword>
<feature type="region of interest" description="Disordered" evidence="12">
    <location>
        <begin position="204"/>
        <end position="272"/>
    </location>
</feature>
<evidence type="ECO:0000256" key="9">
    <source>
        <dbReference type="ARBA" id="ARBA00023242"/>
    </source>
</evidence>
<evidence type="ECO:0000256" key="4">
    <source>
        <dbReference type="ARBA" id="ARBA00019622"/>
    </source>
</evidence>
<accession>A0A4P9WF08</accession>
<dbReference type="Pfam" id="PF25326">
    <property type="entry name" value="ARM_SRB8"/>
    <property type="match status" value="1"/>
</dbReference>
<evidence type="ECO:0000256" key="6">
    <source>
        <dbReference type="ARBA" id="ARBA00023015"/>
    </source>
</evidence>
<evidence type="ECO:0000256" key="5">
    <source>
        <dbReference type="ARBA" id="ARBA00022491"/>
    </source>
</evidence>
<evidence type="ECO:0000256" key="3">
    <source>
        <dbReference type="ARBA" id="ARBA00011629"/>
    </source>
</evidence>
<dbReference type="GO" id="GO:0006357">
    <property type="term" value="P:regulation of transcription by RNA polymerase II"/>
    <property type="evidence" value="ECO:0007669"/>
    <property type="project" value="InterPro"/>
</dbReference>
<dbReference type="Pfam" id="PF09497">
    <property type="entry name" value="Med12"/>
    <property type="match status" value="1"/>
</dbReference>
<evidence type="ECO:0000256" key="2">
    <source>
        <dbReference type="ARBA" id="ARBA00010289"/>
    </source>
</evidence>
<evidence type="ECO:0000256" key="11">
    <source>
        <dbReference type="ARBA" id="ARBA00032010"/>
    </source>
</evidence>
<keyword evidence="8" id="KW-0804">Transcription</keyword>
<dbReference type="InterPro" id="IPR021990">
    <property type="entry name" value="Mediator_Med12_LCEWAV"/>
</dbReference>
<dbReference type="PANTHER" id="PTHR46567">
    <property type="entry name" value="MEDIATOR OF RNA POLYMERASE II TRANSCRIPTION SUBUNIT 12"/>
    <property type="match status" value="1"/>
</dbReference>
<dbReference type="SMART" id="SM01281">
    <property type="entry name" value="Med12"/>
    <property type="match status" value="1"/>
</dbReference>
<comment type="subunit">
    <text evidence="3">Component of the SRB8-11 complex, which itself associates with the Mediator complex.</text>
</comment>
<keyword evidence="6" id="KW-0805">Transcription regulation</keyword>